<evidence type="ECO:0000256" key="1">
    <source>
        <dbReference type="SAM" id="Phobius"/>
    </source>
</evidence>
<evidence type="ECO:0000313" key="3">
    <source>
        <dbReference type="Proteomes" id="UP000689195"/>
    </source>
</evidence>
<accession>A0A8S1TDF8</accession>
<comment type="caution">
    <text evidence="2">The sequence shown here is derived from an EMBL/GenBank/DDBJ whole genome shotgun (WGS) entry which is preliminary data.</text>
</comment>
<dbReference type="EMBL" id="CAJJDO010000019">
    <property type="protein sequence ID" value="CAD8149883.1"/>
    <property type="molecule type" value="Genomic_DNA"/>
</dbReference>
<protein>
    <recommendedName>
        <fullName evidence="4">Transmembrane protein</fullName>
    </recommendedName>
</protein>
<keyword evidence="1" id="KW-0472">Membrane</keyword>
<evidence type="ECO:0000313" key="2">
    <source>
        <dbReference type="EMBL" id="CAD8149883.1"/>
    </source>
</evidence>
<keyword evidence="1" id="KW-1133">Transmembrane helix</keyword>
<organism evidence="2 3">
    <name type="scientific">Paramecium pentaurelia</name>
    <dbReference type="NCBI Taxonomy" id="43138"/>
    <lineage>
        <taxon>Eukaryota</taxon>
        <taxon>Sar</taxon>
        <taxon>Alveolata</taxon>
        <taxon>Ciliophora</taxon>
        <taxon>Intramacronucleata</taxon>
        <taxon>Oligohymenophorea</taxon>
        <taxon>Peniculida</taxon>
        <taxon>Parameciidae</taxon>
        <taxon>Paramecium</taxon>
    </lineage>
</organism>
<dbReference type="AlphaFoldDB" id="A0A8S1TDF8"/>
<name>A0A8S1TDF8_9CILI</name>
<reference evidence="2" key="1">
    <citation type="submission" date="2021-01" db="EMBL/GenBank/DDBJ databases">
        <authorList>
            <consortium name="Genoscope - CEA"/>
            <person name="William W."/>
        </authorList>
    </citation>
    <scope>NUCLEOTIDE SEQUENCE</scope>
</reference>
<evidence type="ECO:0008006" key="4">
    <source>
        <dbReference type="Google" id="ProtNLM"/>
    </source>
</evidence>
<feature type="transmembrane region" description="Helical" evidence="1">
    <location>
        <begin position="47"/>
        <end position="70"/>
    </location>
</feature>
<keyword evidence="3" id="KW-1185">Reference proteome</keyword>
<dbReference type="Proteomes" id="UP000689195">
    <property type="component" value="Unassembled WGS sequence"/>
</dbReference>
<keyword evidence="1" id="KW-0812">Transmembrane</keyword>
<gene>
    <name evidence="2" type="ORF">PPENT_87.1.T0190362</name>
</gene>
<proteinExistence type="predicted"/>
<feature type="transmembrane region" description="Helical" evidence="1">
    <location>
        <begin position="107"/>
        <end position="125"/>
    </location>
</feature>
<sequence>MVLVELFNLYASSSIVLHLHQVISPFGNGIFRQDKQKQNSMVIMEEFSQFVFLLMGIYQYQVVMISLFIYDILRQDNKFDLFIIIMKKFQHYSKSPINIKFSFGGQYLYFKLIQSPRIFLFFLYLNRQKREFISQSDIDLKKLFQQKGGFNLESSLELNQR</sequence>